<feature type="chain" id="PRO_5047422229" evidence="6">
    <location>
        <begin position="23"/>
        <end position="351"/>
    </location>
</feature>
<name>A0ABW2AP48_9MICO</name>
<keyword evidence="4 6" id="KW-0732">Signal</keyword>
<evidence type="ECO:0000259" key="7">
    <source>
        <dbReference type="PROSITE" id="PS50983"/>
    </source>
</evidence>
<dbReference type="EMBL" id="JBHSWJ010000002">
    <property type="protein sequence ID" value="MFC6712508.1"/>
    <property type="molecule type" value="Genomic_DNA"/>
</dbReference>
<keyword evidence="9" id="KW-1185">Reference proteome</keyword>
<dbReference type="InterPro" id="IPR006311">
    <property type="entry name" value="TAT_signal"/>
</dbReference>
<proteinExistence type="inferred from homology"/>
<reference evidence="9" key="1">
    <citation type="journal article" date="2019" name="Int. J. Syst. Evol. Microbiol.">
        <title>The Global Catalogue of Microorganisms (GCM) 10K type strain sequencing project: providing services to taxonomists for standard genome sequencing and annotation.</title>
        <authorList>
            <consortium name="The Broad Institute Genomics Platform"/>
            <consortium name="The Broad Institute Genome Sequencing Center for Infectious Disease"/>
            <person name="Wu L."/>
            <person name="Ma J."/>
        </authorList>
    </citation>
    <scope>NUCLEOTIDE SEQUENCE [LARGE SCALE GENOMIC DNA]</scope>
    <source>
        <strain evidence="9">NBRC 106593</strain>
    </source>
</reference>
<dbReference type="SUPFAM" id="SSF53807">
    <property type="entry name" value="Helical backbone' metal receptor"/>
    <property type="match status" value="1"/>
</dbReference>
<feature type="compositionally biased region" description="Low complexity" evidence="5">
    <location>
        <begin position="25"/>
        <end position="36"/>
    </location>
</feature>
<dbReference type="PANTHER" id="PTHR30532">
    <property type="entry name" value="IRON III DICITRATE-BINDING PERIPLASMIC PROTEIN"/>
    <property type="match status" value="1"/>
</dbReference>
<dbReference type="PROSITE" id="PS50983">
    <property type="entry name" value="FE_B12_PBP"/>
    <property type="match status" value="1"/>
</dbReference>
<gene>
    <name evidence="8" type="ORF">ACFQBT_01025</name>
</gene>
<comment type="similarity">
    <text evidence="2">Belongs to the bacterial solute-binding protein 8 family.</text>
</comment>
<evidence type="ECO:0000313" key="8">
    <source>
        <dbReference type="EMBL" id="MFC6712508.1"/>
    </source>
</evidence>
<sequence>MTVSRRAVLGAFGALGTTAALAACSTGSSDSSTPSGTGSGPGTASGTFPVSIKNSFGTATITRAPARVTTVGIANEDYLAALGVVPVMAPKWEQPSGNASGSTDWFDAAVKELGKEAPQRYSVSDATPIDEIAKSTPDLLFGPYSGLTADEYAKATKLAPTVAAPGAPYGATWQQCLEIAGQAIGKVSEASTAKAELEKKIADAVAKYPAIKGKSVAVLRFMPTDTSKIYSTTTLDPRTALLLEFGFTTPQFVTDLSKANPQSYGAAISAEKAASTIAADVALIFTDKESSFDVLKSNALLGKIPNVQNGTAVFLADTSDTNAMNTPTVLSIPVVLEKFLPQIGDAAGKAK</sequence>
<dbReference type="InterPro" id="IPR051313">
    <property type="entry name" value="Bact_iron-sidero_bind"/>
</dbReference>
<dbReference type="PROSITE" id="PS51318">
    <property type="entry name" value="TAT"/>
    <property type="match status" value="1"/>
</dbReference>
<dbReference type="PANTHER" id="PTHR30532:SF24">
    <property type="entry name" value="FERRIC ENTEROBACTIN-BINDING PERIPLASMIC PROTEIN FEPB"/>
    <property type="match status" value="1"/>
</dbReference>
<comment type="caution">
    <text evidence="8">The sequence shown here is derived from an EMBL/GenBank/DDBJ whole genome shotgun (WGS) entry which is preliminary data.</text>
</comment>
<protein>
    <submittedName>
        <fullName evidence="8">ABC transporter substrate-binding protein</fullName>
    </submittedName>
</protein>
<dbReference type="Pfam" id="PF01497">
    <property type="entry name" value="Peripla_BP_2"/>
    <property type="match status" value="1"/>
</dbReference>
<comment type="subcellular location">
    <subcellularLocation>
        <location evidence="1">Cell envelope</location>
    </subcellularLocation>
</comment>
<evidence type="ECO:0000256" key="4">
    <source>
        <dbReference type="ARBA" id="ARBA00022729"/>
    </source>
</evidence>
<evidence type="ECO:0000313" key="9">
    <source>
        <dbReference type="Proteomes" id="UP001596356"/>
    </source>
</evidence>
<evidence type="ECO:0000256" key="1">
    <source>
        <dbReference type="ARBA" id="ARBA00004196"/>
    </source>
</evidence>
<dbReference type="InterPro" id="IPR002491">
    <property type="entry name" value="ABC_transptr_periplasmic_BD"/>
</dbReference>
<organism evidence="8 9">
    <name type="scientific">Branchiibius cervicis</name>
    <dbReference type="NCBI Taxonomy" id="908252"/>
    <lineage>
        <taxon>Bacteria</taxon>
        <taxon>Bacillati</taxon>
        <taxon>Actinomycetota</taxon>
        <taxon>Actinomycetes</taxon>
        <taxon>Micrococcales</taxon>
        <taxon>Dermacoccaceae</taxon>
        <taxon>Branchiibius</taxon>
    </lineage>
</organism>
<accession>A0ABW2AP48</accession>
<feature type="domain" description="Fe/B12 periplasmic-binding" evidence="7">
    <location>
        <begin position="67"/>
        <end position="347"/>
    </location>
</feature>
<keyword evidence="3" id="KW-0813">Transport</keyword>
<dbReference type="Gene3D" id="3.40.50.1980">
    <property type="entry name" value="Nitrogenase molybdenum iron protein domain"/>
    <property type="match status" value="2"/>
</dbReference>
<dbReference type="RefSeq" id="WP_377819976.1">
    <property type="nucleotide sequence ID" value="NZ_JBHSWJ010000002.1"/>
</dbReference>
<evidence type="ECO:0000256" key="2">
    <source>
        <dbReference type="ARBA" id="ARBA00008814"/>
    </source>
</evidence>
<evidence type="ECO:0000256" key="3">
    <source>
        <dbReference type="ARBA" id="ARBA00022448"/>
    </source>
</evidence>
<evidence type="ECO:0000256" key="5">
    <source>
        <dbReference type="SAM" id="MobiDB-lite"/>
    </source>
</evidence>
<feature type="region of interest" description="Disordered" evidence="5">
    <location>
        <begin position="25"/>
        <end position="46"/>
    </location>
</feature>
<dbReference type="Proteomes" id="UP001596356">
    <property type="component" value="Unassembled WGS sequence"/>
</dbReference>
<dbReference type="PROSITE" id="PS51257">
    <property type="entry name" value="PROKAR_LIPOPROTEIN"/>
    <property type="match status" value="1"/>
</dbReference>
<feature type="signal peptide" evidence="6">
    <location>
        <begin position="1"/>
        <end position="22"/>
    </location>
</feature>
<evidence type="ECO:0000256" key="6">
    <source>
        <dbReference type="SAM" id="SignalP"/>
    </source>
</evidence>